<dbReference type="Proteomes" id="UP000235672">
    <property type="component" value="Unassembled WGS sequence"/>
</dbReference>
<evidence type="ECO:0000313" key="2">
    <source>
        <dbReference type="Proteomes" id="UP000235672"/>
    </source>
</evidence>
<name>A0A2J6PR70_9HELO</name>
<keyword evidence="2" id="KW-1185">Reference proteome</keyword>
<proteinExistence type="predicted"/>
<accession>A0A2J6PR70</accession>
<protein>
    <submittedName>
        <fullName evidence="1">Uncharacterized protein</fullName>
    </submittedName>
</protein>
<sequence length="80" mass="9156">MRNETGKSNPSNPTDILGRSLKTLSRHNEELFDAPRRYIKKSCDRNKLYKASRQVIDTQTETYAAKSCFQELCCVTVVLS</sequence>
<reference evidence="1 2" key="1">
    <citation type="submission" date="2016-05" db="EMBL/GenBank/DDBJ databases">
        <title>A degradative enzymes factory behind the ericoid mycorrhizal symbiosis.</title>
        <authorList>
            <consortium name="DOE Joint Genome Institute"/>
            <person name="Martino E."/>
            <person name="Morin E."/>
            <person name="Grelet G."/>
            <person name="Kuo A."/>
            <person name="Kohler A."/>
            <person name="Daghino S."/>
            <person name="Barry K."/>
            <person name="Choi C."/>
            <person name="Cichocki N."/>
            <person name="Clum A."/>
            <person name="Copeland A."/>
            <person name="Hainaut M."/>
            <person name="Haridas S."/>
            <person name="Labutti K."/>
            <person name="Lindquist E."/>
            <person name="Lipzen A."/>
            <person name="Khouja H.-R."/>
            <person name="Murat C."/>
            <person name="Ohm R."/>
            <person name="Olson A."/>
            <person name="Spatafora J."/>
            <person name="Veneault-Fourrey C."/>
            <person name="Henrissat B."/>
            <person name="Grigoriev I."/>
            <person name="Martin F."/>
            <person name="Perotto S."/>
        </authorList>
    </citation>
    <scope>NUCLEOTIDE SEQUENCE [LARGE SCALE GENOMIC DNA]</scope>
    <source>
        <strain evidence="1 2">UAMH 7357</strain>
    </source>
</reference>
<gene>
    <name evidence="1" type="ORF">NA56DRAFT_753056</name>
</gene>
<dbReference type="AlphaFoldDB" id="A0A2J6PR70"/>
<organism evidence="1 2">
    <name type="scientific">Hyaloscypha hepaticicola</name>
    <dbReference type="NCBI Taxonomy" id="2082293"/>
    <lineage>
        <taxon>Eukaryota</taxon>
        <taxon>Fungi</taxon>
        <taxon>Dikarya</taxon>
        <taxon>Ascomycota</taxon>
        <taxon>Pezizomycotina</taxon>
        <taxon>Leotiomycetes</taxon>
        <taxon>Helotiales</taxon>
        <taxon>Hyaloscyphaceae</taxon>
        <taxon>Hyaloscypha</taxon>
    </lineage>
</organism>
<evidence type="ECO:0000313" key="1">
    <source>
        <dbReference type="EMBL" id="PMD16491.1"/>
    </source>
</evidence>
<dbReference type="EMBL" id="KZ613505">
    <property type="protein sequence ID" value="PMD16491.1"/>
    <property type="molecule type" value="Genomic_DNA"/>
</dbReference>